<dbReference type="GeneID" id="79305426"/>
<dbReference type="RefSeq" id="WP_276282299.1">
    <property type="nucleotide sequence ID" value="NZ_CP119810.1"/>
</dbReference>
<dbReference type="Proteomes" id="UP001596407">
    <property type="component" value="Unassembled WGS sequence"/>
</dbReference>
<feature type="domain" description="Periplasmic copper-binding protein NosD beta helix" evidence="1">
    <location>
        <begin position="63"/>
        <end position="192"/>
    </location>
</feature>
<dbReference type="InterPro" id="IPR011050">
    <property type="entry name" value="Pectin_lyase_fold/virulence"/>
</dbReference>
<keyword evidence="3" id="KW-1185">Reference proteome</keyword>
<dbReference type="SUPFAM" id="SSF51126">
    <property type="entry name" value="Pectin lyase-like"/>
    <property type="match status" value="1"/>
</dbReference>
<protein>
    <submittedName>
        <fullName evidence="2">Right-handed parallel beta-helix repeat-containing protein</fullName>
    </submittedName>
</protein>
<organism evidence="2 3">
    <name type="scientific">Halorussus caseinilyticus</name>
    <dbReference type="NCBI Taxonomy" id="3034025"/>
    <lineage>
        <taxon>Archaea</taxon>
        <taxon>Methanobacteriati</taxon>
        <taxon>Methanobacteriota</taxon>
        <taxon>Stenosarchaea group</taxon>
        <taxon>Halobacteria</taxon>
        <taxon>Halobacteriales</taxon>
        <taxon>Haladaptataceae</taxon>
        <taxon>Halorussus</taxon>
    </lineage>
</organism>
<sequence>MTPRDVRTLGVLVVAFGLAGGGVLATAAPFGAVTDAAATDAAPTEIDSCTTIDDSGTYVLTSDIENGGKTAISKACIEITADGVTFDGGGHLVDGRGVSHTKGVAVAGAEGVTIRNVSVADWHSGVLVTEGSSATVRNVETFSNAYGVRLENATGATVENSTISDNLVGVSAAGENVTLTENDFSGNAIEVQRD</sequence>
<gene>
    <name evidence="2" type="ORF">ACFQJ6_01385</name>
</gene>
<accession>A0ABD5WEP7</accession>
<dbReference type="NCBIfam" id="TIGR03804">
    <property type="entry name" value="para_beta_helix"/>
    <property type="match status" value="1"/>
</dbReference>
<evidence type="ECO:0000259" key="1">
    <source>
        <dbReference type="Pfam" id="PF05048"/>
    </source>
</evidence>
<evidence type="ECO:0000313" key="2">
    <source>
        <dbReference type="EMBL" id="MFC7078979.1"/>
    </source>
</evidence>
<proteinExistence type="predicted"/>
<reference evidence="2 3" key="1">
    <citation type="journal article" date="2019" name="Int. J. Syst. Evol. Microbiol.">
        <title>The Global Catalogue of Microorganisms (GCM) 10K type strain sequencing project: providing services to taxonomists for standard genome sequencing and annotation.</title>
        <authorList>
            <consortium name="The Broad Institute Genomics Platform"/>
            <consortium name="The Broad Institute Genome Sequencing Center for Infectious Disease"/>
            <person name="Wu L."/>
            <person name="Ma J."/>
        </authorList>
    </citation>
    <scope>NUCLEOTIDE SEQUENCE [LARGE SCALE GENOMIC DNA]</scope>
    <source>
        <strain evidence="2 3">DT72</strain>
    </source>
</reference>
<dbReference type="AlphaFoldDB" id="A0ABD5WEP7"/>
<dbReference type="InterPro" id="IPR007742">
    <property type="entry name" value="NosD_dom"/>
</dbReference>
<dbReference type="InterPro" id="IPR012334">
    <property type="entry name" value="Pectin_lyas_fold"/>
</dbReference>
<dbReference type="InterPro" id="IPR022441">
    <property type="entry name" value="Para_beta_helix_rpt-2"/>
</dbReference>
<dbReference type="EMBL" id="JBHSZH010000001">
    <property type="protein sequence ID" value="MFC7078979.1"/>
    <property type="molecule type" value="Genomic_DNA"/>
</dbReference>
<dbReference type="SMART" id="SM00710">
    <property type="entry name" value="PbH1"/>
    <property type="match status" value="4"/>
</dbReference>
<dbReference type="Gene3D" id="2.160.20.10">
    <property type="entry name" value="Single-stranded right-handed beta-helix, Pectin lyase-like"/>
    <property type="match status" value="1"/>
</dbReference>
<dbReference type="InterPro" id="IPR006626">
    <property type="entry name" value="PbH1"/>
</dbReference>
<dbReference type="Pfam" id="PF05048">
    <property type="entry name" value="NosD"/>
    <property type="match status" value="1"/>
</dbReference>
<name>A0ABD5WEP7_9EURY</name>
<evidence type="ECO:0000313" key="3">
    <source>
        <dbReference type="Proteomes" id="UP001596407"/>
    </source>
</evidence>
<comment type="caution">
    <text evidence="2">The sequence shown here is derived from an EMBL/GenBank/DDBJ whole genome shotgun (WGS) entry which is preliminary data.</text>
</comment>